<sequence length="295" mass="30949">MKKTLIALAALASTAAIAQSTVTLYGKANVGLRKESGTSTTMRGGADGSDSRFGLRGTEDLGGGLKANFVFESGLNPATGESDAVMFQRSAWAGLSGGFGELRLGRQYTVGFNTSIGYMPSTYTSAQIRSGLGFNGVGSRTDAQIRYISPNFGGVQAHIATQLKGNAENALTEFAVTYGNGPVKAALYTSKTKNTDGNNVALNGSYDFGSFMVAAGYVDKAGDNTGKGAWIHLGSTFGAFSPYIQFAKNNDNDQDTIEVGSRYALSKRTAAYFHVSNNSDAPKKSLLAIGLDHNF</sequence>
<keyword evidence="14" id="KW-1185">Reference proteome</keyword>
<evidence type="ECO:0000256" key="10">
    <source>
        <dbReference type="ARBA" id="ARBA00023237"/>
    </source>
</evidence>
<organism evidence="13 14">
    <name type="scientific">Hydrogenophaga electricum</name>
    <dbReference type="NCBI Taxonomy" id="1230953"/>
    <lineage>
        <taxon>Bacteria</taxon>
        <taxon>Pseudomonadati</taxon>
        <taxon>Pseudomonadota</taxon>
        <taxon>Betaproteobacteria</taxon>
        <taxon>Burkholderiales</taxon>
        <taxon>Comamonadaceae</taxon>
        <taxon>Hydrogenophaga</taxon>
    </lineage>
</organism>
<evidence type="ECO:0000259" key="12">
    <source>
        <dbReference type="Pfam" id="PF13609"/>
    </source>
</evidence>
<evidence type="ECO:0000313" key="13">
    <source>
        <dbReference type="EMBL" id="GLS15765.1"/>
    </source>
</evidence>
<evidence type="ECO:0000256" key="6">
    <source>
        <dbReference type="ARBA" id="ARBA00022729"/>
    </source>
</evidence>
<dbReference type="Pfam" id="PF13609">
    <property type="entry name" value="Porin_4"/>
    <property type="match status" value="1"/>
</dbReference>
<dbReference type="Proteomes" id="UP001156903">
    <property type="component" value="Unassembled WGS sequence"/>
</dbReference>
<dbReference type="InterPro" id="IPR001702">
    <property type="entry name" value="Porin_Gram-ve"/>
</dbReference>
<dbReference type="CDD" id="cd00342">
    <property type="entry name" value="gram_neg_porins"/>
    <property type="match status" value="1"/>
</dbReference>
<name>A0ABQ6C735_9BURK</name>
<evidence type="ECO:0000256" key="11">
    <source>
        <dbReference type="SAM" id="SignalP"/>
    </source>
</evidence>
<keyword evidence="3" id="KW-0813">Transport</keyword>
<dbReference type="InterPro" id="IPR033900">
    <property type="entry name" value="Gram_neg_porin_domain"/>
</dbReference>
<evidence type="ECO:0000256" key="9">
    <source>
        <dbReference type="ARBA" id="ARBA00023136"/>
    </source>
</evidence>
<proteinExistence type="predicted"/>
<evidence type="ECO:0000256" key="7">
    <source>
        <dbReference type="ARBA" id="ARBA00023065"/>
    </source>
</evidence>
<comment type="caution">
    <text evidence="13">The sequence shown here is derived from an EMBL/GenBank/DDBJ whole genome shotgun (WGS) entry which is preliminary data.</text>
</comment>
<keyword evidence="6 11" id="KW-0732">Signal</keyword>
<keyword evidence="8" id="KW-0626">Porin</keyword>
<evidence type="ECO:0000256" key="1">
    <source>
        <dbReference type="ARBA" id="ARBA00004571"/>
    </source>
</evidence>
<keyword evidence="7" id="KW-0406">Ion transport</keyword>
<dbReference type="InterPro" id="IPR002299">
    <property type="entry name" value="Porin_Neis"/>
</dbReference>
<keyword evidence="10" id="KW-0998">Cell outer membrane</keyword>
<feature type="chain" id="PRO_5045637792" evidence="11">
    <location>
        <begin position="19"/>
        <end position="295"/>
    </location>
</feature>
<evidence type="ECO:0000256" key="2">
    <source>
        <dbReference type="ARBA" id="ARBA00011233"/>
    </source>
</evidence>
<dbReference type="InterPro" id="IPR023614">
    <property type="entry name" value="Porin_dom_sf"/>
</dbReference>
<feature type="domain" description="Porin" evidence="12">
    <location>
        <begin position="6"/>
        <end position="277"/>
    </location>
</feature>
<evidence type="ECO:0000256" key="3">
    <source>
        <dbReference type="ARBA" id="ARBA00022448"/>
    </source>
</evidence>
<feature type="signal peptide" evidence="11">
    <location>
        <begin position="1"/>
        <end position="18"/>
    </location>
</feature>
<dbReference type="PRINTS" id="PR00182">
    <property type="entry name" value="ECOLNEIPORIN"/>
</dbReference>
<protein>
    <submittedName>
        <fullName evidence="13">Porin</fullName>
    </submittedName>
</protein>
<gene>
    <name evidence="13" type="ORF">GCM10007935_32020</name>
</gene>
<reference evidence="14" key="1">
    <citation type="journal article" date="2019" name="Int. J. Syst. Evol. Microbiol.">
        <title>The Global Catalogue of Microorganisms (GCM) 10K type strain sequencing project: providing services to taxonomists for standard genome sequencing and annotation.</title>
        <authorList>
            <consortium name="The Broad Institute Genomics Platform"/>
            <consortium name="The Broad Institute Genome Sequencing Center for Infectious Disease"/>
            <person name="Wu L."/>
            <person name="Ma J."/>
        </authorList>
    </citation>
    <scope>NUCLEOTIDE SEQUENCE [LARGE SCALE GENOMIC DNA]</scope>
    <source>
        <strain evidence="14">NBRC 109341</strain>
    </source>
</reference>
<comment type="subunit">
    <text evidence="2">Homotrimer.</text>
</comment>
<accession>A0ABQ6C735</accession>
<keyword evidence="9" id="KW-0472">Membrane</keyword>
<evidence type="ECO:0000256" key="8">
    <source>
        <dbReference type="ARBA" id="ARBA00023114"/>
    </source>
</evidence>
<dbReference type="EMBL" id="BSPB01000033">
    <property type="protein sequence ID" value="GLS15765.1"/>
    <property type="molecule type" value="Genomic_DNA"/>
</dbReference>
<evidence type="ECO:0000256" key="4">
    <source>
        <dbReference type="ARBA" id="ARBA00022452"/>
    </source>
</evidence>
<dbReference type="PRINTS" id="PR00184">
    <property type="entry name" value="NEISSPPORIN"/>
</dbReference>
<evidence type="ECO:0000256" key="5">
    <source>
        <dbReference type="ARBA" id="ARBA00022692"/>
    </source>
</evidence>
<dbReference type="PANTHER" id="PTHR34501">
    <property type="entry name" value="PROTEIN YDDL-RELATED"/>
    <property type="match status" value="1"/>
</dbReference>
<keyword evidence="4" id="KW-1134">Transmembrane beta strand</keyword>
<dbReference type="PANTHER" id="PTHR34501:SF9">
    <property type="entry name" value="MAJOR OUTER MEMBRANE PROTEIN P.IA"/>
    <property type="match status" value="1"/>
</dbReference>
<dbReference type="InterPro" id="IPR050298">
    <property type="entry name" value="Gram-neg_bact_OMP"/>
</dbReference>
<evidence type="ECO:0000313" key="14">
    <source>
        <dbReference type="Proteomes" id="UP001156903"/>
    </source>
</evidence>
<keyword evidence="5" id="KW-0812">Transmembrane</keyword>
<dbReference type="SUPFAM" id="SSF56935">
    <property type="entry name" value="Porins"/>
    <property type="match status" value="1"/>
</dbReference>
<dbReference type="Gene3D" id="2.40.160.10">
    <property type="entry name" value="Porin"/>
    <property type="match status" value="1"/>
</dbReference>
<comment type="subcellular location">
    <subcellularLocation>
        <location evidence="1">Cell outer membrane</location>
        <topology evidence="1">Multi-pass membrane protein</topology>
    </subcellularLocation>
</comment>
<dbReference type="RefSeq" id="WP_234265286.1">
    <property type="nucleotide sequence ID" value="NZ_BSPB01000033.1"/>
</dbReference>